<accession>A0A9D5BU62</accession>
<feature type="transmembrane region" description="Helical" evidence="8">
    <location>
        <begin position="20"/>
        <end position="38"/>
    </location>
</feature>
<dbReference type="Pfam" id="PF14416">
    <property type="entry name" value="PMR5N"/>
    <property type="match status" value="1"/>
</dbReference>
<dbReference type="Pfam" id="PF13839">
    <property type="entry name" value="PC-Esterase"/>
    <property type="match status" value="2"/>
</dbReference>
<evidence type="ECO:0000256" key="6">
    <source>
        <dbReference type="ARBA" id="ARBA00023034"/>
    </source>
</evidence>
<dbReference type="OrthoDB" id="630188at2759"/>
<keyword evidence="3 8" id="KW-0812">Transmembrane</keyword>
<keyword evidence="12" id="KW-1185">Reference proteome</keyword>
<dbReference type="InterPro" id="IPR029962">
    <property type="entry name" value="TBL"/>
</dbReference>
<evidence type="ECO:0000259" key="9">
    <source>
        <dbReference type="Pfam" id="PF13839"/>
    </source>
</evidence>
<dbReference type="AlphaFoldDB" id="A0A9D5BU62"/>
<comment type="subcellular location">
    <subcellularLocation>
        <location evidence="1">Golgi apparatus membrane</location>
        <topology evidence="1">Single-pass type II membrane protein</topology>
    </subcellularLocation>
</comment>
<evidence type="ECO:0000256" key="7">
    <source>
        <dbReference type="ARBA" id="ARBA00023136"/>
    </source>
</evidence>
<evidence type="ECO:0000256" key="3">
    <source>
        <dbReference type="ARBA" id="ARBA00022692"/>
    </source>
</evidence>
<evidence type="ECO:0000259" key="10">
    <source>
        <dbReference type="Pfam" id="PF14416"/>
    </source>
</evidence>
<dbReference type="InterPro" id="IPR025846">
    <property type="entry name" value="TBL_N"/>
</dbReference>
<evidence type="ECO:0000313" key="12">
    <source>
        <dbReference type="Proteomes" id="UP001085076"/>
    </source>
</evidence>
<gene>
    <name evidence="11" type="ORF">J5N97_001392</name>
</gene>
<protein>
    <recommendedName>
        <fullName evidence="13">Trichome birefringence-like N-terminal domain-containing protein</fullName>
    </recommendedName>
</protein>
<evidence type="ECO:0000313" key="11">
    <source>
        <dbReference type="EMBL" id="KAJ0960743.1"/>
    </source>
</evidence>
<sequence length="335" mass="38391">MKTQVSWLPTSLENKTLKVVVFVLTLTLILFPIIPLFLNSSIPSALDDRASVRMANKCDIFRGEWVPNPRAPPYTNKTCRTIHENQNCMKLGRPDTGFLHWRWKPDGCELPFFNPNLFLELLSGNSMAFLGDSVARNQMQSLMCLLSRVTDAVDVSPTPNEDSRWWSYPSHNFTLAILWSPFLVKANVADPVGPTLTGLFNLYLDEPDDNWTSQITKFDYVINGEWNKGGDCVRNIPFRRNETRLDGLNLDLYMTQMEEFRAAEKEANKRGLKFKLLDISEAMQLRPDGHPSHYAHLIDVNISKYSDCVHWCLPGPVDTWNDFLLHTLKVESVRL</sequence>
<dbReference type="GO" id="GO:1990538">
    <property type="term" value="F:xylan O-acetyltransferase activity"/>
    <property type="evidence" value="ECO:0007669"/>
    <property type="project" value="UniProtKB-ARBA"/>
</dbReference>
<feature type="domain" description="Trichome birefringence-like C-terminal" evidence="9">
    <location>
        <begin position="110"/>
        <end position="222"/>
    </location>
</feature>
<keyword evidence="7 8" id="KW-0472">Membrane</keyword>
<evidence type="ECO:0000256" key="1">
    <source>
        <dbReference type="ARBA" id="ARBA00004323"/>
    </source>
</evidence>
<feature type="domain" description="Trichome birefringence-like N-terminal" evidence="10">
    <location>
        <begin position="57"/>
        <end position="109"/>
    </location>
</feature>
<comment type="caution">
    <text evidence="11">The sequence shown here is derived from an EMBL/GenBank/DDBJ whole genome shotgun (WGS) entry which is preliminary data.</text>
</comment>
<proteinExistence type="inferred from homology"/>
<organism evidence="11 12">
    <name type="scientific">Dioscorea zingiberensis</name>
    <dbReference type="NCBI Taxonomy" id="325984"/>
    <lineage>
        <taxon>Eukaryota</taxon>
        <taxon>Viridiplantae</taxon>
        <taxon>Streptophyta</taxon>
        <taxon>Embryophyta</taxon>
        <taxon>Tracheophyta</taxon>
        <taxon>Spermatophyta</taxon>
        <taxon>Magnoliopsida</taxon>
        <taxon>Liliopsida</taxon>
        <taxon>Dioscoreales</taxon>
        <taxon>Dioscoreaceae</taxon>
        <taxon>Dioscorea</taxon>
    </lineage>
</organism>
<dbReference type="Proteomes" id="UP001085076">
    <property type="component" value="Unassembled WGS sequence"/>
</dbReference>
<comment type="similarity">
    <text evidence="2">Belongs to the PC-esterase family. TBL subfamily.</text>
</comment>
<feature type="domain" description="Trichome birefringence-like C-terminal" evidence="9">
    <location>
        <begin position="223"/>
        <end position="326"/>
    </location>
</feature>
<dbReference type="InterPro" id="IPR026057">
    <property type="entry name" value="TBL_C"/>
</dbReference>
<dbReference type="EMBL" id="JAGGNH010000062">
    <property type="protein sequence ID" value="KAJ0960743.1"/>
    <property type="molecule type" value="Genomic_DNA"/>
</dbReference>
<dbReference type="PANTHER" id="PTHR32285">
    <property type="entry name" value="PROTEIN TRICHOME BIREFRINGENCE-LIKE 9-RELATED"/>
    <property type="match status" value="1"/>
</dbReference>
<dbReference type="PANTHER" id="PTHR32285:SF48">
    <property type="entry name" value="PROTEIN TRICHOME BIREFRINGENCE-LIKE 19"/>
    <property type="match status" value="1"/>
</dbReference>
<evidence type="ECO:0008006" key="13">
    <source>
        <dbReference type="Google" id="ProtNLM"/>
    </source>
</evidence>
<dbReference type="GO" id="GO:0000139">
    <property type="term" value="C:Golgi membrane"/>
    <property type="evidence" value="ECO:0007669"/>
    <property type="project" value="UniProtKB-SubCell"/>
</dbReference>
<evidence type="ECO:0000256" key="5">
    <source>
        <dbReference type="ARBA" id="ARBA00022989"/>
    </source>
</evidence>
<name>A0A9D5BU62_9LILI</name>
<reference evidence="11 12" key="1">
    <citation type="journal article" date="2022" name="Hortic Res">
        <title>The genome of Dioscorea zingiberensis sheds light on the biosynthesis, origin and evolution of the medicinally important diosgenin saponins.</title>
        <authorList>
            <person name="Li Y."/>
            <person name="Tan C."/>
            <person name="Li Z."/>
            <person name="Guo J."/>
            <person name="Li S."/>
            <person name="Chen X."/>
            <person name="Wang C."/>
            <person name="Dai X."/>
            <person name="Yang H."/>
            <person name="Song W."/>
            <person name="Hou L."/>
            <person name="Xu J."/>
            <person name="Tong Z."/>
            <person name="Xu A."/>
            <person name="Yuan X."/>
            <person name="Wang W."/>
            <person name="Yang Q."/>
            <person name="Chen L."/>
            <person name="Sun Z."/>
            <person name="Wang K."/>
            <person name="Pan B."/>
            <person name="Chen J."/>
            <person name="Bao Y."/>
            <person name="Liu F."/>
            <person name="Qi X."/>
            <person name="Gang D.R."/>
            <person name="Wen J."/>
            <person name="Li J."/>
        </authorList>
    </citation>
    <scope>NUCLEOTIDE SEQUENCE [LARGE SCALE GENOMIC DNA]</scope>
    <source>
        <strain evidence="11">Dzin_1.0</strain>
    </source>
</reference>
<evidence type="ECO:0000256" key="2">
    <source>
        <dbReference type="ARBA" id="ARBA00007727"/>
    </source>
</evidence>
<evidence type="ECO:0000256" key="4">
    <source>
        <dbReference type="ARBA" id="ARBA00022968"/>
    </source>
</evidence>
<evidence type="ECO:0000256" key="8">
    <source>
        <dbReference type="SAM" id="Phobius"/>
    </source>
</evidence>
<keyword evidence="5 8" id="KW-1133">Transmembrane helix</keyword>
<keyword evidence="4" id="KW-0735">Signal-anchor</keyword>
<keyword evidence="6" id="KW-0333">Golgi apparatus</keyword>